<dbReference type="PANTHER" id="PTHR13227">
    <property type="entry name" value="EUKARYOTIC TRANSLATION INITIATION FACTOR 2A"/>
    <property type="match status" value="1"/>
</dbReference>
<evidence type="ECO:0000256" key="9">
    <source>
        <dbReference type="SAM" id="MobiDB-lite"/>
    </source>
</evidence>
<keyword evidence="7 8" id="KW-0648">Protein biosynthesis</keyword>
<evidence type="ECO:0000256" key="7">
    <source>
        <dbReference type="ARBA" id="ARBA00022917"/>
    </source>
</evidence>
<evidence type="ECO:0000256" key="4">
    <source>
        <dbReference type="ARBA" id="ARBA00022574"/>
    </source>
</evidence>
<dbReference type="GO" id="GO:0006417">
    <property type="term" value="P:regulation of translation"/>
    <property type="evidence" value="ECO:0007669"/>
    <property type="project" value="UniProtKB-KW"/>
</dbReference>
<dbReference type="AlphaFoldDB" id="A0A1R0GW51"/>
<feature type="region of interest" description="Disordered" evidence="9">
    <location>
        <begin position="436"/>
        <end position="594"/>
    </location>
</feature>
<comment type="similarity">
    <text evidence="1 8">Belongs to the WD repeat EIF2A family.</text>
</comment>
<evidence type="ECO:0000259" key="10">
    <source>
        <dbReference type="Pfam" id="PF08662"/>
    </source>
</evidence>
<dbReference type="PIRSF" id="PIRSF017222">
    <property type="entry name" value="eIF2A"/>
    <property type="match status" value="1"/>
</dbReference>
<dbReference type="GO" id="GO:0043022">
    <property type="term" value="F:ribosome binding"/>
    <property type="evidence" value="ECO:0007669"/>
    <property type="project" value="UniProtKB-UniRule"/>
</dbReference>
<evidence type="ECO:0000313" key="11">
    <source>
        <dbReference type="EMBL" id="OLY81130.1"/>
    </source>
</evidence>
<dbReference type="Gene3D" id="2.130.10.10">
    <property type="entry name" value="YVTN repeat-like/Quinoprotein amine dehydrogenase"/>
    <property type="match status" value="1"/>
</dbReference>
<keyword evidence="4" id="KW-0853">WD repeat</keyword>
<dbReference type="Proteomes" id="UP000187455">
    <property type="component" value="Unassembled WGS sequence"/>
</dbReference>
<evidence type="ECO:0000313" key="12">
    <source>
        <dbReference type="Proteomes" id="UP000187455"/>
    </source>
</evidence>
<keyword evidence="5" id="KW-0677">Repeat</keyword>
<organism evidence="11 12">
    <name type="scientific">Smittium mucronatum</name>
    <dbReference type="NCBI Taxonomy" id="133383"/>
    <lineage>
        <taxon>Eukaryota</taxon>
        <taxon>Fungi</taxon>
        <taxon>Fungi incertae sedis</taxon>
        <taxon>Zoopagomycota</taxon>
        <taxon>Kickxellomycotina</taxon>
        <taxon>Harpellomycetes</taxon>
        <taxon>Harpellales</taxon>
        <taxon>Legeriomycetaceae</taxon>
        <taxon>Smittium</taxon>
    </lineage>
</organism>
<feature type="compositionally biased region" description="Polar residues" evidence="9">
    <location>
        <begin position="458"/>
        <end position="488"/>
    </location>
</feature>
<keyword evidence="12" id="KW-1185">Reference proteome</keyword>
<dbReference type="GO" id="GO:0022627">
    <property type="term" value="C:cytosolic small ribosomal subunit"/>
    <property type="evidence" value="ECO:0007669"/>
    <property type="project" value="TreeGrafter"/>
</dbReference>
<evidence type="ECO:0000256" key="1">
    <source>
        <dbReference type="ARBA" id="ARBA00009573"/>
    </source>
</evidence>
<evidence type="ECO:0000256" key="6">
    <source>
        <dbReference type="ARBA" id="ARBA00022845"/>
    </source>
</evidence>
<dbReference type="InterPro" id="IPR011387">
    <property type="entry name" value="TIF2A"/>
</dbReference>
<proteinExistence type="inferred from homology"/>
<dbReference type="InterPro" id="IPR013979">
    <property type="entry name" value="TIF_beta_prop-like"/>
</dbReference>
<evidence type="ECO:0000256" key="2">
    <source>
        <dbReference type="ARBA" id="ARBA00013819"/>
    </source>
</evidence>
<name>A0A1R0GW51_9FUNG</name>
<evidence type="ECO:0000256" key="8">
    <source>
        <dbReference type="PIRNR" id="PIRNR017222"/>
    </source>
</evidence>
<dbReference type="SUPFAM" id="SSF50978">
    <property type="entry name" value="WD40 repeat-like"/>
    <property type="match status" value="1"/>
</dbReference>
<dbReference type="GO" id="GO:0003729">
    <property type="term" value="F:mRNA binding"/>
    <property type="evidence" value="ECO:0007669"/>
    <property type="project" value="TreeGrafter"/>
</dbReference>
<accession>A0A1R0GW51</accession>
<keyword evidence="3 8" id="KW-0396">Initiation factor</keyword>
<dbReference type="STRING" id="133383.A0A1R0GW51"/>
<evidence type="ECO:0000256" key="3">
    <source>
        <dbReference type="ARBA" id="ARBA00022540"/>
    </source>
</evidence>
<comment type="function">
    <text evidence="8">Functions in the early steps of protein synthesis of a small number of specific mRNAs. Acts by directing the binding of methionyl-tRNAi to 40S ribosomal subunits. In contrast to the eIF-2 complex, it binds methionyl-tRNAi to 40S subunits in a codon-dependent manner, whereas the eIF-2 complex binds methionyl-tRNAi to 40S subunits in a GTP-dependent manner.</text>
</comment>
<feature type="domain" description="Translation initiation factor beta propellor-like" evidence="10">
    <location>
        <begin position="214"/>
        <end position="407"/>
    </location>
</feature>
<feature type="compositionally biased region" description="Low complexity" evidence="9">
    <location>
        <begin position="503"/>
        <end position="512"/>
    </location>
</feature>
<dbReference type="InterPro" id="IPR015943">
    <property type="entry name" value="WD40/YVTN_repeat-like_dom_sf"/>
</dbReference>
<evidence type="ECO:0000256" key="5">
    <source>
        <dbReference type="ARBA" id="ARBA00022737"/>
    </source>
</evidence>
<feature type="compositionally biased region" description="Basic and acidic residues" evidence="9">
    <location>
        <begin position="525"/>
        <end position="558"/>
    </location>
</feature>
<dbReference type="GO" id="GO:0000049">
    <property type="term" value="F:tRNA binding"/>
    <property type="evidence" value="ECO:0007669"/>
    <property type="project" value="UniProtKB-UniRule"/>
</dbReference>
<protein>
    <recommendedName>
        <fullName evidence="2 8">Eukaryotic translation initiation factor 2A</fullName>
        <shortName evidence="8">eIF-2A</shortName>
    </recommendedName>
</protein>
<dbReference type="PANTHER" id="PTHR13227:SF0">
    <property type="entry name" value="EUKARYOTIC TRANSLATION INITIATION FACTOR 2A"/>
    <property type="match status" value="1"/>
</dbReference>
<dbReference type="Pfam" id="PF08662">
    <property type="entry name" value="eIF2A"/>
    <property type="match status" value="1"/>
</dbReference>
<gene>
    <name evidence="11" type="ORF">AYI68_g4770</name>
</gene>
<dbReference type="GO" id="GO:0003743">
    <property type="term" value="F:translation initiation factor activity"/>
    <property type="evidence" value="ECO:0007669"/>
    <property type="project" value="UniProtKB-UniRule"/>
</dbReference>
<dbReference type="OrthoDB" id="2194683at2759"/>
<comment type="caution">
    <text evidence="11">The sequence shown here is derived from an EMBL/GenBank/DDBJ whole genome shotgun (WGS) entry which is preliminary data.</text>
</comment>
<dbReference type="EMBL" id="LSSL01002752">
    <property type="protein sequence ID" value="OLY81130.1"/>
    <property type="molecule type" value="Genomic_DNA"/>
</dbReference>
<keyword evidence="6 8" id="KW-0810">Translation regulation</keyword>
<reference evidence="11 12" key="1">
    <citation type="journal article" date="2016" name="Mol. Biol. Evol.">
        <title>Genome-Wide Survey of Gut Fungi (Harpellales) Reveals the First Horizontally Transferred Ubiquitin Gene from a Mosquito Host.</title>
        <authorList>
            <person name="Wang Y."/>
            <person name="White M.M."/>
            <person name="Kvist S."/>
            <person name="Moncalvo J.M."/>
        </authorList>
    </citation>
    <scope>NUCLEOTIDE SEQUENCE [LARGE SCALE GENOMIC DNA]</scope>
    <source>
        <strain evidence="11 12">ALG-7-W6</strain>
    </source>
</reference>
<sequence length="641" mass="71614">MSESKSTQFLFRGLREFGVYKGPPSSEQIPGIKRDGVDLKVMKYSPDGRYMAWSTSTQVSILTTDVYNVISEFEEKNVIDISFSPKGNYMMTYERFVKSTDDNVHRNLKVYESKTGTFLGSFVQRSGVSWKLQWPEDESFCAQLVTNNINFYRPQQNMGIGSPDMKLNIEGLKLFSISPGLSPLVAVFIPERKGHPASIRMYKLGIFNQPISVKTFYRADSVEFMWHSLGTSLLALTNTEVDNTGKSYYGETNLFYMSIVGNFDCRVPLNREGPIHDVAWNPVEKEFVVIHGFMPAKISLFNNKADEIFSFGLESRNTLKFNPQGRVLAIAGFGNLSGHVDLWDYKKRKIIKSINAHGSSLCSWSPDGRYLLAATLSPRLRVDNGFKIWHYSGTLVHSRSINELYDVQWCPNDVSNFPQGSKLDSLPQNISIFIENTGEKAPTPTSKPVGAYRPPHARNSSSTAPKSLSQRAGENTSGSSRSYGSPTPQRIIPGAPPPKTKPAKAPKQPKTQNENSQSKNGGSEKGIRNEKSPKIASQEHKKSNNESKSQAKSEKSPSKSENSTPSEPGTPKKSGSARESDSQAGKDNSSAKRFLMLQRKIRQIDTLIKKRDSGEQLNEAQMSKIESRSQIVKQFEELNHQ</sequence>
<dbReference type="InterPro" id="IPR036322">
    <property type="entry name" value="WD40_repeat_dom_sf"/>
</dbReference>